<evidence type="ECO:0000313" key="4">
    <source>
        <dbReference type="Proteomes" id="UP000198372"/>
    </source>
</evidence>
<dbReference type="Proteomes" id="UP000198372">
    <property type="component" value="Unassembled WGS sequence"/>
</dbReference>
<dbReference type="EMBL" id="FMSP01000004">
    <property type="protein sequence ID" value="SCV69582.1"/>
    <property type="molecule type" value="Genomic_DNA"/>
</dbReference>
<sequence>MPSDLRLRPNPQVSPPTPSPSASASEQGRPTHSARRRSSRRRSSNILGVDPLLLSFFLLLSLSWSFISIHYHLAPYSWWSGWKHRNDKIVQHRPAFRHVEWYSPEHRFRPAASPVIKIKDRQGNVKKVKGLYH</sequence>
<dbReference type="OrthoDB" id="2538110at2759"/>
<feature type="region of interest" description="Disordered" evidence="1">
    <location>
        <begin position="1"/>
        <end position="43"/>
    </location>
</feature>
<evidence type="ECO:0000313" key="3">
    <source>
        <dbReference type="EMBL" id="SCV69582.1"/>
    </source>
</evidence>
<feature type="compositionally biased region" description="Basic residues" evidence="1">
    <location>
        <begin position="32"/>
        <end position="43"/>
    </location>
</feature>
<keyword evidence="2" id="KW-1133">Transmembrane helix</keyword>
<proteinExistence type="predicted"/>
<keyword evidence="2" id="KW-0472">Membrane</keyword>
<keyword evidence="2" id="KW-0812">Transmembrane</keyword>
<name>A0A238F6V4_9BASI</name>
<feature type="transmembrane region" description="Helical" evidence="2">
    <location>
        <begin position="45"/>
        <end position="67"/>
    </location>
</feature>
<dbReference type="AlphaFoldDB" id="A0A238F6V4"/>
<keyword evidence="4" id="KW-1185">Reference proteome</keyword>
<evidence type="ECO:0000256" key="2">
    <source>
        <dbReference type="SAM" id="Phobius"/>
    </source>
</evidence>
<organism evidence="3 4">
    <name type="scientific">Microbotryum intermedium</name>
    <dbReference type="NCBI Taxonomy" id="269621"/>
    <lineage>
        <taxon>Eukaryota</taxon>
        <taxon>Fungi</taxon>
        <taxon>Dikarya</taxon>
        <taxon>Basidiomycota</taxon>
        <taxon>Pucciniomycotina</taxon>
        <taxon>Microbotryomycetes</taxon>
        <taxon>Microbotryales</taxon>
        <taxon>Microbotryaceae</taxon>
        <taxon>Microbotryum</taxon>
    </lineage>
</organism>
<gene>
    <name evidence="3" type="ORF">BQ2448_2602</name>
</gene>
<accession>A0A238F6V4</accession>
<reference evidence="4" key="1">
    <citation type="submission" date="2016-09" db="EMBL/GenBank/DDBJ databases">
        <authorList>
            <person name="Jeantristanb JTB J.-T."/>
            <person name="Ricardo R."/>
        </authorList>
    </citation>
    <scope>NUCLEOTIDE SEQUENCE [LARGE SCALE GENOMIC DNA]</scope>
</reference>
<evidence type="ECO:0000256" key="1">
    <source>
        <dbReference type="SAM" id="MobiDB-lite"/>
    </source>
</evidence>
<protein>
    <submittedName>
        <fullName evidence="3">BQ2448_2602 protein</fullName>
    </submittedName>
</protein>